<proteinExistence type="inferred from homology"/>
<dbReference type="Pfam" id="PF00005">
    <property type="entry name" value="ABC_tran"/>
    <property type="match status" value="2"/>
</dbReference>
<keyword evidence="4 7" id="KW-0067">ATP-binding</keyword>
<dbReference type="EMBL" id="JACIBS010000012">
    <property type="protein sequence ID" value="MBB3666173.1"/>
    <property type="molecule type" value="Genomic_DNA"/>
</dbReference>
<organism evidence="7 8">
    <name type="scientific">Prauserella sediminis</name>
    <dbReference type="NCBI Taxonomy" id="577680"/>
    <lineage>
        <taxon>Bacteria</taxon>
        <taxon>Bacillati</taxon>
        <taxon>Actinomycetota</taxon>
        <taxon>Actinomycetes</taxon>
        <taxon>Pseudonocardiales</taxon>
        <taxon>Pseudonocardiaceae</taxon>
        <taxon>Prauserella</taxon>
        <taxon>Prauserella salsuginis group</taxon>
    </lineage>
</organism>
<dbReference type="GO" id="GO:0005524">
    <property type="term" value="F:ATP binding"/>
    <property type="evidence" value="ECO:0007669"/>
    <property type="project" value="UniProtKB-KW"/>
</dbReference>
<keyword evidence="3" id="KW-0547">Nucleotide-binding</keyword>
<dbReference type="InterPro" id="IPR027417">
    <property type="entry name" value="P-loop_NTPase"/>
</dbReference>
<dbReference type="CDD" id="cd03257">
    <property type="entry name" value="ABC_NikE_OppD_transporters"/>
    <property type="match status" value="2"/>
</dbReference>
<dbReference type="PROSITE" id="PS00675">
    <property type="entry name" value="SIGMA54_INTERACT_1"/>
    <property type="match status" value="1"/>
</dbReference>
<keyword evidence="8" id="KW-1185">Reference proteome</keyword>
<dbReference type="InterPro" id="IPR025662">
    <property type="entry name" value="Sigma_54_int_dom_ATP-bd_1"/>
</dbReference>
<dbReference type="SMART" id="SM00382">
    <property type="entry name" value="AAA"/>
    <property type="match status" value="2"/>
</dbReference>
<evidence type="ECO:0000256" key="4">
    <source>
        <dbReference type="ARBA" id="ARBA00022840"/>
    </source>
</evidence>
<comment type="similarity">
    <text evidence="1">Belongs to the ABC transporter superfamily.</text>
</comment>
<feature type="compositionally biased region" description="Low complexity" evidence="5">
    <location>
        <begin position="334"/>
        <end position="348"/>
    </location>
</feature>
<dbReference type="PROSITE" id="PS50893">
    <property type="entry name" value="ABC_TRANSPORTER_2"/>
    <property type="match status" value="2"/>
</dbReference>
<dbReference type="Gene3D" id="3.40.50.300">
    <property type="entry name" value="P-loop containing nucleotide triphosphate hydrolases"/>
    <property type="match status" value="2"/>
</dbReference>
<evidence type="ECO:0000313" key="8">
    <source>
        <dbReference type="Proteomes" id="UP000564573"/>
    </source>
</evidence>
<name>A0A839Y0I3_9PSEU</name>
<dbReference type="PANTHER" id="PTHR43776:SF7">
    <property type="entry name" value="D,D-DIPEPTIDE TRANSPORT ATP-BINDING PROTEIN DDPF-RELATED"/>
    <property type="match status" value="1"/>
</dbReference>
<dbReference type="SUPFAM" id="SSF52540">
    <property type="entry name" value="P-loop containing nucleoside triphosphate hydrolases"/>
    <property type="match status" value="2"/>
</dbReference>
<evidence type="ECO:0000256" key="3">
    <source>
        <dbReference type="ARBA" id="ARBA00022741"/>
    </source>
</evidence>
<evidence type="ECO:0000256" key="5">
    <source>
        <dbReference type="SAM" id="MobiDB-lite"/>
    </source>
</evidence>
<keyword evidence="2" id="KW-0813">Transport</keyword>
<dbReference type="GO" id="GO:0015833">
    <property type="term" value="P:peptide transport"/>
    <property type="evidence" value="ECO:0007669"/>
    <property type="project" value="InterPro"/>
</dbReference>
<gene>
    <name evidence="7" type="ORF">FB384_005134</name>
</gene>
<protein>
    <submittedName>
        <fullName evidence="7">Peptide/nickel transport system ATP-binding protein</fullName>
    </submittedName>
</protein>
<dbReference type="InterPro" id="IPR003593">
    <property type="entry name" value="AAA+_ATPase"/>
</dbReference>
<dbReference type="Proteomes" id="UP000564573">
    <property type="component" value="Unassembled WGS sequence"/>
</dbReference>
<dbReference type="InterPro" id="IPR050319">
    <property type="entry name" value="ABC_transp_ATP-bind"/>
</dbReference>
<dbReference type="PANTHER" id="PTHR43776">
    <property type="entry name" value="TRANSPORT ATP-BINDING PROTEIN"/>
    <property type="match status" value="1"/>
</dbReference>
<dbReference type="GO" id="GO:0016887">
    <property type="term" value="F:ATP hydrolysis activity"/>
    <property type="evidence" value="ECO:0007669"/>
    <property type="project" value="InterPro"/>
</dbReference>
<evidence type="ECO:0000256" key="1">
    <source>
        <dbReference type="ARBA" id="ARBA00005417"/>
    </source>
</evidence>
<dbReference type="InterPro" id="IPR013563">
    <property type="entry name" value="Oligopep_ABC_C"/>
</dbReference>
<evidence type="ECO:0000259" key="6">
    <source>
        <dbReference type="PROSITE" id="PS50893"/>
    </source>
</evidence>
<dbReference type="PROSITE" id="PS00211">
    <property type="entry name" value="ABC_TRANSPORTER_1"/>
    <property type="match status" value="2"/>
</dbReference>
<feature type="domain" description="ABC transporter" evidence="6">
    <location>
        <begin position="11"/>
        <end position="264"/>
    </location>
</feature>
<feature type="region of interest" description="Disordered" evidence="5">
    <location>
        <begin position="270"/>
        <end position="348"/>
    </location>
</feature>
<reference evidence="7 8" key="1">
    <citation type="submission" date="2020-08" db="EMBL/GenBank/DDBJ databases">
        <title>Sequencing the genomes of 1000 actinobacteria strains.</title>
        <authorList>
            <person name="Klenk H.-P."/>
        </authorList>
    </citation>
    <scope>NUCLEOTIDE SEQUENCE [LARGE SCALE GENOMIC DNA]</scope>
    <source>
        <strain evidence="7 8">DSM 45267</strain>
    </source>
</reference>
<comment type="caution">
    <text evidence="7">The sequence shown here is derived from an EMBL/GenBank/DDBJ whole genome shotgun (WGS) entry which is preliminary data.</text>
</comment>
<dbReference type="InterPro" id="IPR003439">
    <property type="entry name" value="ABC_transporter-like_ATP-bd"/>
</dbReference>
<dbReference type="InterPro" id="IPR017871">
    <property type="entry name" value="ABC_transporter-like_CS"/>
</dbReference>
<dbReference type="NCBIfam" id="NF007739">
    <property type="entry name" value="PRK10419.1"/>
    <property type="match status" value="2"/>
</dbReference>
<dbReference type="GO" id="GO:0055085">
    <property type="term" value="P:transmembrane transport"/>
    <property type="evidence" value="ECO:0007669"/>
    <property type="project" value="UniProtKB-ARBA"/>
</dbReference>
<evidence type="ECO:0000313" key="7">
    <source>
        <dbReference type="EMBL" id="MBB3666173.1"/>
    </source>
</evidence>
<dbReference type="Pfam" id="PF08352">
    <property type="entry name" value="oligo_HPY"/>
    <property type="match status" value="2"/>
</dbReference>
<sequence length="597" mass="62414">MTAPATLTHTLAARDLRVDTVAGHPVLKGVSYEIAPGEVLALVGESGSGKTTAGLAALGHFRRGLVHTGGTVSLQSDDGEPVSVLEVGDRERRSLRGSTVAYIPQDPAASLNPALRIGRQIGEVLETHGYGTSAAERSARIAEVLAEVGLPDDESYQRRYPHELSGGQQQRVGIAMAFACRPSVVVLDEPTTGLDVTTQTLVLRTVAALTTEHDTAALYITHDLAVVATIAHRVAVLRHGEVVECGSAEEVLRAPSHAYTRELVTAVPHLDGTGATSTSAAERPESVTPESAGSNGAEPDGVGSNGASADSAEPDSAEPDSAEPDSADSNGTQPGDAAPAATGGDRARTPVLSVSGLSVSYGDHRVLHDVSLDVRAGECLMLLGESGSGKTTLSQCVAGLGEPHAGTVSLSGSPLATSTQRRTAEQLRSVQYVFQSPYSSLNPRKTIAQSVELPLRTLTDLDATARSARVAETLERVRLDPAFGDRLPDELSGGQRQRAAIARALVTTPEVLLCDEVTSALDVSVQATIVDLLCELRRELGTAMLFVTHNIALARHVADRIAVLRGGEVVESGTVDEVLGSPSHEYTRELLANTPRM</sequence>
<evidence type="ECO:0000256" key="2">
    <source>
        <dbReference type="ARBA" id="ARBA00022448"/>
    </source>
</evidence>
<dbReference type="AlphaFoldDB" id="A0A839Y0I3"/>
<accession>A0A839Y0I3</accession>
<feature type="domain" description="ABC transporter" evidence="6">
    <location>
        <begin position="352"/>
        <end position="591"/>
    </location>
</feature>
<feature type="compositionally biased region" description="Acidic residues" evidence="5">
    <location>
        <begin position="312"/>
        <end position="326"/>
    </location>
</feature>
<dbReference type="RefSeq" id="WP_183787358.1">
    <property type="nucleotide sequence ID" value="NZ_JACIBS010000012.1"/>
</dbReference>